<sequence>RKEGITKSEAFRELLGAVYQSGYQKAKNEGDFVMQESEIIKGCRMPAVIEIMEASLIEEPGTLGKLNRLLDD</sequence>
<dbReference type="AlphaFoldDB" id="A0AAJ1EWD8"/>
<dbReference type="Proteomes" id="UP001297370">
    <property type="component" value="Unassembled WGS sequence"/>
</dbReference>
<feature type="non-terminal residue" evidence="1">
    <location>
        <position position="1"/>
    </location>
</feature>
<evidence type="ECO:0000313" key="2">
    <source>
        <dbReference type="Proteomes" id="UP001297370"/>
    </source>
</evidence>
<feature type="non-terminal residue" evidence="1">
    <location>
        <position position="72"/>
    </location>
</feature>
<accession>A0AAJ1EWD8</accession>
<evidence type="ECO:0000313" key="1">
    <source>
        <dbReference type="EMBL" id="MCB5621351.1"/>
    </source>
</evidence>
<reference evidence="1" key="1">
    <citation type="submission" date="2021-10" db="EMBL/GenBank/DDBJ databases">
        <title>Collection of gut derived symbiotic bacterial strains cultured from healthy donors.</title>
        <authorList>
            <person name="Lin H."/>
            <person name="Littmann E."/>
            <person name="Claire K."/>
            <person name="Pamer E."/>
        </authorList>
    </citation>
    <scope>NUCLEOTIDE SEQUENCE</scope>
    <source>
        <strain evidence="1">MSK.23.18</strain>
    </source>
</reference>
<protein>
    <submittedName>
        <fullName evidence="1">Uncharacterized protein</fullName>
    </submittedName>
</protein>
<dbReference type="EMBL" id="JAJBOM010000248">
    <property type="protein sequence ID" value="MCB5621351.1"/>
    <property type="molecule type" value="Genomic_DNA"/>
</dbReference>
<gene>
    <name evidence="1" type="ORF">LIQ08_19840</name>
</gene>
<proteinExistence type="predicted"/>
<comment type="caution">
    <text evidence="1">The sequence shown here is derived from an EMBL/GenBank/DDBJ whole genome shotgun (WGS) entry which is preliminary data.</text>
</comment>
<organism evidence="1 2">
    <name type="scientific">Mediterraneibacter gnavus</name>
    <name type="common">Ruminococcus gnavus</name>
    <dbReference type="NCBI Taxonomy" id="33038"/>
    <lineage>
        <taxon>Bacteria</taxon>
        <taxon>Bacillati</taxon>
        <taxon>Bacillota</taxon>
        <taxon>Clostridia</taxon>
        <taxon>Lachnospirales</taxon>
        <taxon>Lachnospiraceae</taxon>
        <taxon>Mediterraneibacter</taxon>
    </lineage>
</organism>
<name>A0AAJ1EWD8_MEDGN</name>